<dbReference type="AlphaFoldDB" id="A0A0C3A793"/>
<dbReference type="InParanoid" id="A0A0C3A793"/>
<reference evidence="2 3" key="1">
    <citation type="submission" date="2014-04" db="EMBL/GenBank/DDBJ databases">
        <authorList>
            <consortium name="DOE Joint Genome Institute"/>
            <person name="Kuo A."/>
            <person name="Kohler A."/>
            <person name="Nagy L.G."/>
            <person name="Floudas D."/>
            <person name="Copeland A."/>
            <person name="Barry K.W."/>
            <person name="Cichocki N."/>
            <person name="Veneault-Fourrey C."/>
            <person name="LaButti K."/>
            <person name="Lindquist E.A."/>
            <person name="Lipzen A."/>
            <person name="Lundell T."/>
            <person name="Morin E."/>
            <person name="Murat C."/>
            <person name="Sun H."/>
            <person name="Tunlid A."/>
            <person name="Henrissat B."/>
            <person name="Grigoriev I.V."/>
            <person name="Hibbett D.S."/>
            <person name="Martin F."/>
            <person name="Nordberg H.P."/>
            <person name="Cantor M.N."/>
            <person name="Hua S.X."/>
        </authorList>
    </citation>
    <scope>NUCLEOTIDE SEQUENCE [LARGE SCALE GENOMIC DNA]</scope>
    <source>
        <strain evidence="2 3">Foug A</strain>
    </source>
</reference>
<protein>
    <submittedName>
        <fullName evidence="2">Uncharacterized protein</fullName>
    </submittedName>
</protein>
<evidence type="ECO:0000256" key="1">
    <source>
        <dbReference type="SAM" id="MobiDB-lite"/>
    </source>
</evidence>
<organism evidence="2 3">
    <name type="scientific">Scleroderma citrinum Foug A</name>
    <dbReference type="NCBI Taxonomy" id="1036808"/>
    <lineage>
        <taxon>Eukaryota</taxon>
        <taxon>Fungi</taxon>
        <taxon>Dikarya</taxon>
        <taxon>Basidiomycota</taxon>
        <taxon>Agaricomycotina</taxon>
        <taxon>Agaricomycetes</taxon>
        <taxon>Agaricomycetidae</taxon>
        <taxon>Boletales</taxon>
        <taxon>Sclerodermatineae</taxon>
        <taxon>Sclerodermataceae</taxon>
        <taxon>Scleroderma</taxon>
    </lineage>
</organism>
<dbReference type="EMBL" id="KN822059">
    <property type="protein sequence ID" value="KIM60687.1"/>
    <property type="molecule type" value="Genomic_DNA"/>
</dbReference>
<keyword evidence="3" id="KW-1185">Reference proteome</keyword>
<feature type="region of interest" description="Disordered" evidence="1">
    <location>
        <begin position="115"/>
        <end position="142"/>
    </location>
</feature>
<feature type="compositionally biased region" description="Basic and acidic residues" evidence="1">
    <location>
        <begin position="129"/>
        <end position="138"/>
    </location>
</feature>
<proteinExistence type="predicted"/>
<dbReference type="Proteomes" id="UP000053989">
    <property type="component" value="Unassembled WGS sequence"/>
</dbReference>
<sequence>MASSAPKSFESSRLASWDGVNANGPLSIAVSGKGVTPSTLPTPGLHDSEGILGEGFCSDPLWIKPGKRLQDLKYWEAQCPMVVGRATVSLGVGSLPRGPLPSRLLLFMHDPRRGLPPTTARLEGRRRKDANPADRVRDGGMSPLSSLPGYSIEAGVGWLSLDWRRKDARRKCDGVCVTTSSSGLQLKDRFVVVSSFLGVVVT</sequence>
<accession>A0A0C3A793</accession>
<name>A0A0C3A793_9AGAM</name>
<dbReference type="HOGENOM" id="CLU_1355370_0_0_1"/>
<evidence type="ECO:0000313" key="2">
    <source>
        <dbReference type="EMBL" id="KIM60687.1"/>
    </source>
</evidence>
<gene>
    <name evidence="2" type="ORF">SCLCIDRAFT_1216595</name>
</gene>
<evidence type="ECO:0000313" key="3">
    <source>
        <dbReference type="Proteomes" id="UP000053989"/>
    </source>
</evidence>
<reference evidence="3" key="2">
    <citation type="submission" date="2015-01" db="EMBL/GenBank/DDBJ databases">
        <title>Evolutionary Origins and Diversification of the Mycorrhizal Mutualists.</title>
        <authorList>
            <consortium name="DOE Joint Genome Institute"/>
            <consortium name="Mycorrhizal Genomics Consortium"/>
            <person name="Kohler A."/>
            <person name="Kuo A."/>
            <person name="Nagy L.G."/>
            <person name="Floudas D."/>
            <person name="Copeland A."/>
            <person name="Barry K.W."/>
            <person name="Cichocki N."/>
            <person name="Veneault-Fourrey C."/>
            <person name="LaButti K."/>
            <person name="Lindquist E.A."/>
            <person name="Lipzen A."/>
            <person name="Lundell T."/>
            <person name="Morin E."/>
            <person name="Murat C."/>
            <person name="Riley R."/>
            <person name="Ohm R."/>
            <person name="Sun H."/>
            <person name="Tunlid A."/>
            <person name="Henrissat B."/>
            <person name="Grigoriev I.V."/>
            <person name="Hibbett D.S."/>
            <person name="Martin F."/>
        </authorList>
    </citation>
    <scope>NUCLEOTIDE SEQUENCE [LARGE SCALE GENOMIC DNA]</scope>
    <source>
        <strain evidence="3">Foug A</strain>
    </source>
</reference>